<dbReference type="PANTHER" id="PTHR12526:SF637">
    <property type="entry name" value="GLYCOSYLTRANSFERASE EPSF-RELATED"/>
    <property type="match status" value="1"/>
</dbReference>
<dbReference type="STRING" id="1349421.OI18_21165"/>
<name>A0A0C1KYC1_9BACT</name>
<dbReference type="Pfam" id="PF13692">
    <property type="entry name" value="Glyco_trans_1_4"/>
    <property type="match status" value="1"/>
</dbReference>
<evidence type="ECO:0000313" key="2">
    <source>
        <dbReference type="Proteomes" id="UP000031408"/>
    </source>
</evidence>
<dbReference type="Proteomes" id="UP000031408">
    <property type="component" value="Unassembled WGS sequence"/>
</dbReference>
<reference evidence="1 2" key="1">
    <citation type="submission" date="2014-11" db="EMBL/GenBank/DDBJ databases">
        <title>Genome sequence of Flavihumibacter solisilvae 3-3.</title>
        <authorList>
            <person name="Zhou G."/>
            <person name="Li M."/>
            <person name="Wang G."/>
        </authorList>
    </citation>
    <scope>NUCLEOTIDE SEQUENCE [LARGE SCALE GENOMIC DNA]</scope>
    <source>
        <strain evidence="1 2">3-3</strain>
    </source>
</reference>
<comment type="caution">
    <text evidence="1">The sequence shown here is derived from an EMBL/GenBank/DDBJ whole genome shotgun (WGS) entry which is preliminary data.</text>
</comment>
<proteinExistence type="predicted"/>
<accession>A0A0C1KYC1</accession>
<gene>
    <name evidence="1" type="ORF">OI18_21165</name>
</gene>
<organism evidence="1 2">
    <name type="scientific">Flavihumibacter solisilvae</name>
    <dbReference type="NCBI Taxonomy" id="1349421"/>
    <lineage>
        <taxon>Bacteria</taxon>
        <taxon>Pseudomonadati</taxon>
        <taxon>Bacteroidota</taxon>
        <taxon>Chitinophagia</taxon>
        <taxon>Chitinophagales</taxon>
        <taxon>Chitinophagaceae</taxon>
        <taxon>Flavihumibacter</taxon>
    </lineage>
</organism>
<dbReference type="AlphaFoldDB" id="A0A0C1KYC1"/>
<dbReference type="CDD" id="cd03801">
    <property type="entry name" value="GT4_PimA-like"/>
    <property type="match status" value="1"/>
</dbReference>
<dbReference type="PANTHER" id="PTHR12526">
    <property type="entry name" value="GLYCOSYLTRANSFERASE"/>
    <property type="match status" value="1"/>
</dbReference>
<dbReference type="SUPFAM" id="SSF53756">
    <property type="entry name" value="UDP-Glycosyltransferase/glycogen phosphorylase"/>
    <property type="match status" value="1"/>
</dbReference>
<sequence>MNLLELLQRQDSVHIRLSVHRDGPLVQTYAKYFPVLVLKSADYGREKNIARKISNFIRNKIQLLRLLKMTWNSDLIFSNTIINGKVLKVLALAGRPVITYVHELENVIDLYLRYGDAGYSLKQSSVLAYPSLKVRNTLVEKYKVDQHRLMPLNYYFPVDSQLLGQQEMRDLAIQSFRNRFGFSAGDFIVGGMGLASARKGTDLFIEVYHAVRRKNAEIRFCWIGDFETATIREELLQKLNQGNPDNFVFTGVLPHSYFNLAPFEIFFLSSREDPYPLVILEAAMMKIPAICFADSGGIPEFVDNDAGWTIPGFDVNFVCNLLIDLYKNRSAIAAKGSVAYNKVMDRHTDASLILQQFNDLIKGIQR</sequence>
<keyword evidence="2" id="KW-1185">Reference proteome</keyword>
<evidence type="ECO:0000313" key="1">
    <source>
        <dbReference type="EMBL" id="KIC92712.1"/>
    </source>
</evidence>
<protein>
    <submittedName>
        <fullName evidence="1">Uncharacterized protein</fullName>
    </submittedName>
</protein>
<dbReference type="EMBL" id="JSVC01000029">
    <property type="protein sequence ID" value="KIC92712.1"/>
    <property type="molecule type" value="Genomic_DNA"/>
</dbReference>
<dbReference type="Gene3D" id="3.40.50.2000">
    <property type="entry name" value="Glycogen Phosphorylase B"/>
    <property type="match status" value="2"/>
</dbReference>